<dbReference type="GO" id="GO:0004739">
    <property type="term" value="F:pyruvate dehydrogenase (acetyl-transferring) activity"/>
    <property type="evidence" value="ECO:0007669"/>
    <property type="project" value="TreeGrafter"/>
</dbReference>
<dbReference type="Gene3D" id="3.40.50.970">
    <property type="match status" value="1"/>
</dbReference>
<proteinExistence type="predicted"/>
<comment type="cofactor">
    <cofactor evidence="1">
        <name>thiamine diphosphate</name>
        <dbReference type="ChEBI" id="CHEBI:58937"/>
    </cofactor>
</comment>
<evidence type="ECO:0000256" key="3">
    <source>
        <dbReference type="ARBA" id="ARBA00023052"/>
    </source>
</evidence>
<protein>
    <recommendedName>
        <fullName evidence="4">Dehydrogenase E1 component domain-containing protein</fullName>
    </recommendedName>
</protein>
<organism evidence="5">
    <name type="scientific">marine metagenome</name>
    <dbReference type="NCBI Taxonomy" id="408172"/>
    <lineage>
        <taxon>unclassified sequences</taxon>
        <taxon>metagenomes</taxon>
        <taxon>ecological metagenomes</taxon>
    </lineage>
</organism>
<dbReference type="InterPro" id="IPR029061">
    <property type="entry name" value="THDP-binding"/>
</dbReference>
<dbReference type="PANTHER" id="PTHR11516">
    <property type="entry name" value="PYRUVATE DEHYDROGENASE E1 COMPONENT, ALPHA SUBUNIT BACTERIAL AND ORGANELLAR"/>
    <property type="match status" value="1"/>
</dbReference>
<feature type="domain" description="Dehydrogenase E1 component" evidence="4">
    <location>
        <begin position="6"/>
        <end position="81"/>
    </location>
</feature>
<reference evidence="5" key="1">
    <citation type="submission" date="2018-05" db="EMBL/GenBank/DDBJ databases">
        <authorList>
            <person name="Lanie J.A."/>
            <person name="Ng W.-L."/>
            <person name="Kazmierczak K.M."/>
            <person name="Andrzejewski T.M."/>
            <person name="Davidsen T.M."/>
            <person name="Wayne K.J."/>
            <person name="Tettelin H."/>
            <person name="Glass J.I."/>
            <person name="Rusch D."/>
            <person name="Podicherti R."/>
            <person name="Tsui H.-C.T."/>
            <person name="Winkler M.E."/>
        </authorList>
    </citation>
    <scope>NUCLEOTIDE SEQUENCE</scope>
</reference>
<dbReference type="SUPFAM" id="SSF52518">
    <property type="entry name" value="Thiamin diphosphate-binding fold (THDP-binding)"/>
    <property type="match status" value="1"/>
</dbReference>
<dbReference type="GO" id="GO:0006086">
    <property type="term" value="P:pyruvate decarboxylation to acetyl-CoA"/>
    <property type="evidence" value="ECO:0007669"/>
    <property type="project" value="TreeGrafter"/>
</dbReference>
<dbReference type="InterPro" id="IPR001017">
    <property type="entry name" value="DH_E1"/>
</dbReference>
<dbReference type="InterPro" id="IPR050642">
    <property type="entry name" value="PDH_E1_Alpha_Subunit"/>
</dbReference>
<keyword evidence="2" id="KW-0560">Oxidoreductase</keyword>
<keyword evidence="3" id="KW-0786">Thiamine pyrophosphate</keyword>
<accession>A0A382ALF2</accession>
<evidence type="ECO:0000256" key="1">
    <source>
        <dbReference type="ARBA" id="ARBA00001964"/>
    </source>
</evidence>
<dbReference type="PANTHER" id="PTHR11516:SF41">
    <property type="entry name" value="3-METHYL-2-OXOBUTANOATE DEHYDROGENASE SUBUNIT ALPHA"/>
    <property type="match status" value="1"/>
</dbReference>
<name>A0A382ALF2_9ZZZZ</name>
<evidence type="ECO:0000256" key="2">
    <source>
        <dbReference type="ARBA" id="ARBA00023002"/>
    </source>
</evidence>
<evidence type="ECO:0000313" key="5">
    <source>
        <dbReference type="EMBL" id="SVB01962.1"/>
    </source>
</evidence>
<sequence length="110" mass="12443">MLSPQDGPILIEAVTIRVRGHSEHDDASYVPRELLTEWQEKDPIARFEALLRKNRRLTDEIKKEIDGRIDREIEDGYSISRAEFLAGTGRCVDRCICGLGKGLRACSSTQ</sequence>
<dbReference type="Pfam" id="PF00676">
    <property type="entry name" value="E1_dh"/>
    <property type="match status" value="1"/>
</dbReference>
<evidence type="ECO:0000259" key="4">
    <source>
        <dbReference type="Pfam" id="PF00676"/>
    </source>
</evidence>
<gene>
    <name evidence="5" type="ORF">METZ01_LOCUS154816</name>
</gene>
<dbReference type="EMBL" id="UINC01025765">
    <property type="protein sequence ID" value="SVB01962.1"/>
    <property type="molecule type" value="Genomic_DNA"/>
</dbReference>
<dbReference type="AlphaFoldDB" id="A0A382ALF2"/>